<keyword evidence="2" id="KW-0378">Hydrolase</keyword>
<comment type="caution">
    <text evidence="2">The sequence shown here is derived from an EMBL/GenBank/DDBJ whole genome shotgun (WGS) entry which is preliminary data.</text>
</comment>
<dbReference type="InterPro" id="IPR001375">
    <property type="entry name" value="Peptidase_S9_cat"/>
</dbReference>
<dbReference type="PANTHER" id="PTHR11731">
    <property type="entry name" value="PROTEASE FAMILY S9B,C DIPEPTIDYL-PEPTIDASE IV-RELATED"/>
    <property type="match status" value="1"/>
</dbReference>
<evidence type="ECO:0000259" key="1">
    <source>
        <dbReference type="Pfam" id="PF00326"/>
    </source>
</evidence>
<proteinExistence type="predicted"/>
<reference evidence="2 3" key="1">
    <citation type="submission" date="2018-07" db="EMBL/GenBank/DDBJ databases">
        <title>Leeuwenhoekiella genomics.</title>
        <authorList>
            <person name="Tahon G."/>
            <person name="Willems A."/>
        </authorList>
    </citation>
    <scope>NUCLEOTIDE SEQUENCE [LARGE SCALE GENOMIC DNA]</scope>
    <source>
        <strain evidence="2 3">R-50232</strain>
    </source>
</reference>
<dbReference type="GO" id="GO:0008239">
    <property type="term" value="F:dipeptidyl-peptidase activity"/>
    <property type="evidence" value="ECO:0007669"/>
    <property type="project" value="TreeGrafter"/>
</dbReference>
<dbReference type="Pfam" id="PF00326">
    <property type="entry name" value="Peptidase_S9"/>
    <property type="match status" value="1"/>
</dbReference>
<keyword evidence="3" id="KW-1185">Reference proteome</keyword>
<dbReference type="GO" id="GO:0006508">
    <property type="term" value="P:proteolysis"/>
    <property type="evidence" value="ECO:0007669"/>
    <property type="project" value="InterPro"/>
</dbReference>
<protein>
    <submittedName>
        <fullName evidence="2">Dipeptidyl aminopeptidase/acylaminoacyl peptidase</fullName>
    </submittedName>
</protein>
<dbReference type="PANTHER" id="PTHR11731:SF193">
    <property type="entry name" value="DIPEPTIDYL PEPTIDASE 9"/>
    <property type="match status" value="1"/>
</dbReference>
<dbReference type="InterPro" id="IPR050278">
    <property type="entry name" value="Serine_Prot_S9B/DPPIV"/>
</dbReference>
<dbReference type="GO" id="GO:0008236">
    <property type="term" value="F:serine-type peptidase activity"/>
    <property type="evidence" value="ECO:0007669"/>
    <property type="project" value="InterPro"/>
</dbReference>
<feature type="domain" description="Peptidase S9 prolyl oligopeptidase catalytic" evidence="1">
    <location>
        <begin position="683"/>
        <end position="855"/>
    </location>
</feature>
<gene>
    <name evidence="2" type="ORF">DSM04_105101</name>
</gene>
<dbReference type="GO" id="GO:0004177">
    <property type="term" value="F:aminopeptidase activity"/>
    <property type="evidence" value="ECO:0007669"/>
    <property type="project" value="UniProtKB-KW"/>
</dbReference>
<keyword evidence="2" id="KW-0031">Aminopeptidase</keyword>
<sequence>MNYLINLVFSLGIFLTIQAQENKADLLSEAYYTKWTTIHTPQLSEDGRWVAAATRTKTREFHLYLFNTETGDQLQFPGGKAYSFIKNTPWFTYTVANIRYFLNLEDLSQLALKDLKDYLFLEDGEYLFTQSSNDSGQLIRTKDQQVLWDRIGVREFKEVSEGKEVLIWLRVATDQLIKLKPKNQQELLLHQTPSGSIKKVTVDENAFAWIEEGKSYHKLYVQWKLTDSRTLNEFDLESEGFPPGSSFKTDYPGELILHSGKKALIFDVQYPRTETPYDTIYREGVEQWNGSDLLLYPLRQGIIYNYNSPRRIVWWTQESSFMQVTSKEFPKAAIHPSLNYALVYNINQNPKMTTLQGCHDIWLVDLNTEERKLLLANFPYAVGTNIKFGPNGNILTYYKNQNWWLYDLSTGEHSNITGDWDYRPINEFSDDAGLPPPASEPVWSKDGKYLFLSDFYDLNAFNLIEKSWRAITDGRPTRLQYRFTEQAVTTNPTEKLSDPYTSTMLNLDSGAVLEITDLKIYDTGFILMNPNFSVAPLVMEAARLDFLKYDKQKQHYIYRSQSYDQPESLWIVSKGNKPRKLLQTNAELLDTYKPKAELVHYKGMKNESLKGILYYPLNYQPDQKYPIVTHIYQRVSLEFHNYYKPGYLIEQGILNPFVLQQEGYFVFYPDINYVPGNIKESAYTCIMNGLEALDNTSIDRDRMALEGFSFGGYQSGLIATKLNPFKTIVAGAPPIDPMRGYFNINDNLQVANYFFYETHQLRQQGIFFDYKEAYFEDSVLAHSDAITTPMLLYTGGEDGQVDWKEGLSLYLSLRRQQKPVIFLKYSGENHNLMKPENNEDLSKRMLDWFDYHLKGKRNIPWIDLEFKSKGAP</sequence>
<dbReference type="RefSeq" id="WP_128761909.1">
    <property type="nucleotide sequence ID" value="NZ_QOVI01000005.1"/>
</dbReference>
<name>A0A4Q0NR20_9FLAO</name>
<organism evidence="2 3">
    <name type="scientific">Leeuwenhoekiella aestuarii</name>
    <dbReference type="NCBI Taxonomy" id="2249426"/>
    <lineage>
        <taxon>Bacteria</taxon>
        <taxon>Pseudomonadati</taxon>
        <taxon>Bacteroidota</taxon>
        <taxon>Flavobacteriia</taxon>
        <taxon>Flavobacteriales</taxon>
        <taxon>Flavobacteriaceae</taxon>
        <taxon>Leeuwenhoekiella</taxon>
    </lineage>
</organism>
<accession>A0A4Q0NR20</accession>
<dbReference type="EMBL" id="QOVI01000005">
    <property type="protein sequence ID" value="RXG13123.1"/>
    <property type="molecule type" value="Genomic_DNA"/>
</dbReference>
<dbReference type="SUPFAM" id="SSF82171">
    <property type="entry name" value="DPP6 N-terminal domain-like"/>
    <property type="match status" value="1"/>
</dbReference>
<dbReference type="Gene3D" id="3.40.50.1820">
    <property type="entry name" value="alpha/beta hydrolase"/>
    <property type="match status" value="1"/>
</dbReference>
<dbReference type="Proteomes" id="UP000289821">
    <property type="component" value="Unassembled WGS sequence"/>
</dbReference>
<dbReference type="Gene3D" id="2.140.10.30">
    <property type="entry name" value="Dipeptidylpeptidase IV, N-terminal domain"/>
    <property type="match status" value="1"/>
</dbReference>
<dbReference type="AlphaFoldDB" id="A0A4Q0NR20"/>
<dbReference type="SUPFAM" id="SSF53474">
    <property type="entry name" value="alpha/beta-Hydrolases"/>
    <property type="match status" value="1"/>
</dbReference>
<evidence type="ECO:0000313" key="2">
    <source>
        <dbReference type="EMBL" id="RXG13123.1"/>
    </source>
</evidence>
<evidence type="ECO:0000313" key="3">
    <source>
        <dbReference type="Proteomes" id="UP000289821"/>
    </source>
</evidence>
<keyword evidence="2" id="KW-0645">Protease</keyword>
<dbReference type="InterPro" id="IPR029058">
    <property type="entry name" value="AB_hydrolase_fold"/>
</dbReference>